<dbReference type="Proteomes" id="UP001162501">
    <property type="component" value="Chromosome 25"/>
</dbReference>
<dbReference type="EMBL" id="OX596109">
    <property type="protein sequence ID" value="CAI9703623.1"/>
    <property type="molecule type" value="Genomic_DNA"/>
</dbReference>
<reference evidence="1" key="1">
    <citation type="submission" date="2023-05" db="EMBL/GenBank/DDBJ databases">
        <authorList>
            <consortium name="ELIXIR-Norway"/>
        </authorList>
    </citation>
    <scope>NUCLEOTIDE SEQUENCE</scope>
</reference>
<name>A0ACB0ETJ7_RANTA</name>
<proteinExistence type="predicted"/>
<sequence>MQARGCVRAGVCVCVSEGVTEAPTCPARPSCGRRQAAGEGEAAGARGQEPGRPAGRRTSRPRRLLTQRPLRLPRRVLAALPAGAGWTRGKPAAKQNKTNPALPSLPSLPNPRNREGGHHARPPPSYPAFVSTRITIEVVLPFECSPNDGDRARSSE</sequence>
<evidence type="ECO:0000313" key="1">
    <source>
        <dbReference type="EMBL" id="CAI9703623.1"/>
    </source>
</evidence>
<accession>A0ACB0ETJ7</accession>
<protein>
    <submittedName>
        <fullName evidence="1">Uncharacterized protein</fullName>
    </submittedName>
</protein>
<organism evidence="1 2">
    <name type="scientific">Rangifer tarandus platyrhynchus</name>
    <name type="common">Svalbard reindeer</name>
    <dbReference type="NCBI Taxonomy" id="3082113"/>
    <lineage>
        <taxon>Eukaryota</taxon>
        <taxon>Metazoa</taxon>
        <taxon>Chordata</taxon>
        <taxon>Craniata</taxon>
        <taxon>Vertebrata</taxon>
        <taxon>Euteleostomi</taxon>
        <taxon>Mammalia</taxon>
        <taxon>Eutheria</taxon>
        <taxon>Laurasiatheria</taxon>
        <taxon>Artiodactyla</taxon>
        <taxon>Ruminantia</taxon>
        <taxon>Pecora</taxon>
        <taxon>Cervidae</taxon>
        <taxon>Odocoileinae</taxon>
        <taxon>Rangifer</taxon>
    </lineage>
</organism>
<evidence type="ECO:0000313" key="2">
    <source>
        <dbReference type="Proteomes" id="UP001162501"/>
    </source>
</evidence>
<gene>
    <name evidence="1" type="ORF">MRATA1EN3_LOCUS14836</name>
</gene>